<evidence type="ECO:0000313" key="3">
    <source>
        <dbReference type="EMBL" id="OWS71395.1"/>
    </source>
</evidence>
<evidence type="ECO:0000313" key="4">
    <source>
        <dbReference type="Proteomes" id="UP000198104"/>
    </source>
</evidence>
<reference evidence="3 4" key="1">
    <citation type="submission" date="2017-05" db="EMBL/GenBank/DDBJ databases">
        <title>Polynucleobacter sp. MWH-K35W1 isolated from the permanently anoxic monimolimnion of a meromictic lake.</title>
        <authorList>
            <person name="Hahn M.W."/>
        </authorList>
    </citation>
    <scope>NUCLEOTIDE SEQUENCE [LARGE SCALE GENOMIC DNA]</scope>
    <source>
        <strain evidence="3 4">MWH-K35W1</strain>
    </source>
</reference>
<dbReference type="Proteomes" id="UP000198104">
    <property type="component" value="Unassembled WGS sequence"/>
</dbReference>
<dbReference type="AlphaFoldDB" id="A0A254PXY6"/>
<proteinExistence type="predicted"/>
<evidence type="ECO:0000256" key="1">
    <source>
        <dbReference type="SAM" id="SignalP"/>
    </source>
</evidence>
<dbReference type="OrthoDB" id="9133416at2"/>
<sequence>MKKIHALTIFTALSLLPLSNSFAAWKELGANEVMVVYVDLDTISDSGEKAQILSMLDFKKPGVNPKTKEPVNSIIGINEYNCPAISYRPIEYKEFSGNKGSGKVVSDNKTPKSEFEPVVSESWAAGVFNVVCQRK</sequence>
<dbReference type="InterPro" id="IPR031939">
    <property type="entry name" value="Adhesin_E-like"/>
</dbReference>
<keyword evidence="1" id="KW-0732">Signal</keyword>
<feature type="chain" id="PRO_5012219858" description="Surface-adhesin protein E-like domain-containing protein" evidence="1">
    <location>
        <begin position="24"/>
        <end position="135"/>
    </location>
</feature>
<dbReference type="Pfam" id="PF16747">
    <property type="entry name" value="Adhesin_E"/>
    <property type="match status" value="1"/>
</dbReference>
<accession>A0A254PXY6</accession>
<organism evidence="3 4">
    <name type="scientific">Polynucleobacter aenigmaticus</name>
    <dbReference type="NCBI Taxonomy" id="1743164"/>
    <lineage>
        <taxon>Bacteria</taxon>
        <taxon>Pseudomonadati</taxon>
        <taxon>Pseudomonadota</taxon>
        <taxon>Betaproteobacteria</taxon>
        <taxon>Burkholderiales</taxon>
        <taxon>Burkholderiaceae</taxon>
        <taxon>Polynucleobacter</taxon>
    </lineage>
</organism>
<name>A0A254PXY6_9BURK</name>
<dbReference type="EMBL" id="NGUO01000011">
    <property type="protein sequence ID" value="OWS71395.1"/>
    <property type="molecule type" value="Genomic_DNA"/>
</dbReference>
<gene>
    <name evidence="3" type="ORF">CBI30_07575</name>
</gene>
<comment type="caution">
    <text evidence="3">The sequence shown here is derived from an EMBL/GenBank/DDBJ whole genome shotgun (WGS) entry which is preliminary data.</text>
</comment>
<keyword evidence="4" id="KW-1185">Reference proteome</keyword>
<feature type="domain" description="Surface-adhesin protein E-like" evidence="2">
    <location>
        <begin position="25"/>
        <end position="133"/>
    </location>
</feature>
<evidence type="ECO:0000259" key="2">
    <source>
        <dbReference type="Pfam" id="PF16747"/>
    </source>
</evidence>
<dbReference type="RefSeq" id="WP_088527797.1">
    <property type="nucleotide sequence ID" value="NZ_NGUO01000011.1"/>
</dbReference>
<protein>
    <recommendedName>
        <fullName evidence="2">Surface-adhesin protein E-like domain-containing protein</fullName>
    </recommendedName>
</protein>
<feature type="signal peptide" evidence="1">
    <location>
        <begin position="1"/>
        <end position="23"/>
    </location>
</feature>